<reference evidence="2" key="1">
    <citation type="journal article" date="2020" name="Fungal Divers.">
        <title>Resolving the Mortierellaceae phylogeny through synthesis of multi-gene phylogenetics and phylogenomics.</title>
        <authorList>
            <person name="Vandepol N."/>
            <person name="Liber J."/>
            <person name="Desiro A."/>
            <person name="Na H."/>
            <person name="Kennedy M."/>
            <person name="Barry K."/>
            <person name="Grigoriev I.V."/>
            <person name="Miller A.N."/>
            <person name="O'Donnell K."/>
            <person name="Stajich J.E."/>
            <person name="Bonito G."/>
        </authorList>
    </citation>
    <scope>NUCLEOTIDE SEQUENCE</scope>
    <source>
        <strain evidence="2">NVP60</strain>
    </source>
</reference>
<feature type="compositionally biased region" description="Acidic residues" evidence="1">
    <location>
        <begin position="63"/>
        <end position="73"/>
    </location>
</feature>
<accession>A0A9P6QPW0</accession>
<feature type="non-terminal residue" evidence="2">
    <location>
        <position position="90"/>
    </location>
</feature>
<sequence>MRLPPLKRRLPVSDIILLPYQQPPQFWDRDAKTQMMQREDLNLYEQLQIQQLVSGDYQKLNNDEDDEGSEEGEEGRVEGKEGNGDGHQDH</sequence>
<dbReference type="Proteomes" id="UP000823405">
    <property type="component" value="Unassembled WGS sequence"/>
</dbReference>
<organism evidence="2 3">
    <name type="scientific">Linnemannia gamsii</name>
    <dbReference type="NCBI Taxonomy" id="64522"/>
    <lineage>
        <taxon>Eukaryota</taxon>
        <taxon>Fungi</taxon>
        <taxon>Fungi incertae sedis</taxon>
        <taxon>Mucoromycota</taxon>
        <taxon>Mortierellomycotina</taxon>
        <taxon>Mortierellomycetes</taxon>
        <taxon>Mortierellales</taxon>
        <taxon>Mortierellaceae</taxon>
        <taxon>Linnemannia</taxon>
    </lineage>
</organism>
<protein>
    <submittedName>
        <fullName evidence="2">Uncharacterized protein</fullName>
    </submittedName>
</protein>
<evidence type="ECO:0000313" key="3">
    <source>
        <dbReference type="Proteomes" id="UP000823405"/>
    </source>
</evidence>
<dbReference type="AlphaFoldDB" id="A0A9P6QPW0"/>
<feature type="compositionally biased region" description="Basic and acidic residues" evidence="1">
    <location>
        <begin position="74"/>
        <end position="90"/>
    </location>
</feature>
<comment type="caution">
    <text evidence="2">The sequence shown here is derived from an EMBL/GenBank/DDBJ whole genome shotgun (WGS) entry which is preliminary data.</text>
</comment>
<name>A0A9P6QPW0_9FUNG</name>
<evidence type="ECO:0000313" key="2">
    <source>
        <dbReference type="EMBL" id="KAG0277975.1"/>
    </source>
</evidence>
<evidence type="ECO:0000256" key="1">
    <source>
        <dbReference type="SAM" id="MobiDB-lite"/>
    </source>
</evidence>
<keyword evidence="3" id="KW-1185">Reference proteome</keyword>
<proteinExistence type="predicted"/>
<feature type="region of interest" description="Disordered" evidence="1">
    <location>
        <begin position="55"/>
        <end position="90"/>
    </location>
</feature>
<dbReference type="EMBL" id="JAAAIN010004827">
    <property type="protein sequence ID" value="KAG0277975.1"/>
    <property type="molecule type" value="Genomic_DNA"/>
</dbReference>
<gene>
    <name evidence="2" type="ORF">BGZ97_009802</name>
</gene>